<dbReference type="Gene3D" id="3.40.50.300">
    <property type="entry name" value="P-loop containing nucleotide triphosphate hydrolases"/>
    <property type="match status" value="1"/>
</dbReference>
<dbReference type="AlphaFoldDB" id="A0A6A4X067"/>
<dbReference type="GO" id="GO:0003924">
    <property type="term" value="F:GTPase activity"/>
    <property type="evidence" value="ECO:0007669"/>
    <property type="project" value="InterPro"/>
</dbReference>
<keyword evidence="3" id="KW-0342">GTP-binding</keyword>
<proteinExistence type="inferred from homology"/>
<evidence type="ECO:0000256" key="3">
    <source>
        <dbReference type="ARBA" id="ARBA00023134"/>
    </source>
</evidence>
<accession>A0A6A4X067</accession>
<keyword evidence="2" id="KW-0378">Hydrolase</keyword>
<dbReference type="InterPro" id="IPR036543">
    <property type="entry name" value="Guanylate-bd_C_sf"/>
</dbReference>
<dbReference type="InterPro" id="IPR003191">
    <property type="entry name" value="Guanylate-bd/ATL_C"/>
</dbReference>
<dbReference type="PROSITE" id="PS51715">
    <property type="entry name" value="G_GB1_RHD3"/>
    <property type="match status" value="1"/>
</dbReference>
<dbReference type="PANTHER" id="PTHR10751">
    <property type="entry name" value="GUANYLATE BINDING PROTEIN"/>
    <property type="match status" value="1"/>
</dbReference>
<organism evidence="7 8">
    <name type="scientific">Amphibalanus amphitrite</name>
    <name type="common">Striped barnacle</name>
    <name type="synonym">Balanus amphitrite</name>
    <dbReference type="NCBI Taxonomy" id="1232801"/>
    <lineage>
        <taxon>Eukaryota</taxon>
        <taxon>Metazoa</taxon>
        <taxon>Ecdysozoa</taxon>
        <taxon>Arthropoda</taxon>
        <taxon>Crustacea</taxon>
        <taxon>Multicrustacea</taxon>
        <taxon>Cirripedia</taxon>
        <taxon>Thoracica</taxon>
        <taxon>Thoracicalcarea</taxon>
        <taxon>Balanomorpha</taxon>
        <taxon>Balanoidea</taxon>
        <taxon>Balanidae</taxon>
        <taxon>Amphibalaninae</taxon>
        <taxon>Amphibalanus</taxon>
    </lineage>
</organism>
<feature type="coiled-coil region" evidence="5">
    <location>
        <begin position="532"/>
        <end position="559"/>
    </location>
</feature>
<evidence type="ECO:0000256" key="4">
    <source>
        <dbReference type="PROSITE-ProRule" id="PRU01052"/>
    </source>
</evidence>
<dbReference type="InterPro" id="IPR030386">
    <property type="entry name" value="G_GB1_RHD3_dom"/>
</dbReference>
<evidence type="ECO:0000256" key="2">
    <source>
        <dbReference type="ARBA" id="ARBA00022801"/>
    </source>
</evidence>
<dbReference type="EMBL" id="VIIS01000549">
    <property type="protein sequence ID" value="KAF0307701.1"/>
    <property type="molecule type" value="Genomic_DNA"/>
</dbReference>
<comment type="caution">
    <text evidence="7">The sequence shown here is derived from an EMBL/GenBank/DDBJ whole genome shotgun (WGS) entry which is preliminary data.</text>
</comment>
<dbReference type="Pfam" id="PF02263">
    <property type="entry name" value="GBP"/>
    <property type="match status" value="1"/>
</dbReference>
<dbReference type="OrthoDB" id="7788754at2759"/>
<evidence type="ECO:0000256" key="1">
    <source>
        <dbReference type="ARBA" id="ARBA00022741"/>
    </source>
</evidence>
<reference evidence="7 8" key="1">
    <citation type="submission" date="2019-07" db="EMBL/GenBank/DDBJ databases">
        <title>Draft genome assembly of a fouling barnacle, Amphibalanus amphitrite (Darwin, 1854): The first reference genome for Thecostraca.</title>
        <authorList>
            <person name="Kim W."/>
        </authorList>
    </citation>
    <scope>NUCLEOTIDE SEQUENCE [LARGE SCALE GENOMIC DNA]</scope>
    <source>
        <strain evidence="7">SNU_AA5</strain>
        <tissue evidence="7">Soma without cirri and trophi</tissue>
    </source>
</reference>
<keyword evidence="8" id="KW-1185">Reference proteome</keyword>
<dbReference type="Proteomes" id="UP000440578">
    <property type="component" value="Unassembled WGS sequence"/>
</dbReference>
<evidence type="ECO:0000256" key="5">
    <source>
        <dbReference type="SAM" id="Coils"/>
    </source>
</evidence>
<evidence type="ECO:0000313" key="8">
    <source>
        <dbReference type="Proteomes" id="UP000440578"/>
    </source>
</evidence>
<dbReference type="GO" id="GO:0005525">
    <property type="term" value="F:GTP binding"/>
    <property type="evidence" value="ECO:0007669"/>
    <property type="project" value="UniProtKB-KW"/>
</dbReference>
<dbReference type="SUPFAM" id="SSF52540">
    <property type="entry name" value="P-loop containing nucleoside triphosphate hydrolases"/>
    <property type="match status" value="1"/>
</dbReference>
<name>A0A6A4X067_AMPAM</name>
<dbReference type="SUPFAM" id="SSF48340">
    <property type="entry name" value="Interferon-induced guanylate-binding protein 1 (GBP1), C-terminal domain"/>
    <property type="match status" value="2"/>
</dbReference>
<dbReference type="InterPro" id="IPR027417">
    <property type="entry name" value="P-loop_NTPase"/>
</dbReference>
<sequence>MMLRYLTASDKSNWIHDEQSQRGFPWRCGFRRHTTGILMWPKPIPVTLSDGTEAVILLMDTQGTFDNTSTVHESSTVFALSALLSSLQIYNITGNLQNDDLEHLQLFTEYGRLALEDTSSKPFQKLLILVRDWEHVHDLPLGAGGGNELVKEWLDTPSGKKELEEVRKHIRGCFGQIEGFLLPHPGRVVARSPNFTGSSAEMDPEFVDKLNELMPQILAPENMTVKRIAGNSVTARLLYTFFERYADLFQSDTLPKPTNIMQATAEANNVAAAQDAKMQYIKEMERLKSDEHPSLSQAELLAKHLKASENAMKAFTDRKKMSDWKLSEKYRLRLIEDIEDWYKFVELANNTRRQKERLNAEKYNMGLVRTCKMTYIKAMEHLVGEDAGFASLKELNSAHEEARRKALDQFKEEEKIFEGIEKDSQHTLNHEIDSEFRQMLFNNDVRKKNYKAAHANMKAVANARQVYHSMMSVMAESEALTVKELQKLHEKSMTAAVDTFKSLKKGDERIADGYLEYMKVDMQRELHSYLSAHRHKQEMKKVQEKLRAMTEEVEDAEESSSGWCTIQ</sequence>
<protein>
    <submittedName>
        <fullName evidence="7">Atlastin-1</fullName>
    </submittedName>
</protein>
<keyword evidence="1" id="KW-0547">Nucleotide-binding</keyword>
<dbReference type="Pfam" id="PF02841">
    <property type="entry name" value="GBP_C"/>
    <property type="match status" value="1"/>
</dbReference>
<dbReference type="InterPro" id="IPR015894">
    <property type="entry name" value="Guanylate-bd_N"/>
</dbReference>
<dbReference type="Gene3D" id="1.20.58.420">
    <property type="entry name" value="AHSP"/>
    <property type="match status" value="3"/>
</dbReference>
<gene>
    <name evidence="7" type="primary">ATL1_0</name>
    <name evidence="7" type="ORF">FJT64_021003</name>
</gene>
<feature type="domain" description="GB1/RHD3-type G" evidence="6">
    <location>
        <begin position="1"/>
        <end position="222"/>
    </location>
</feature>
<evidence type="ECO:0000259" key="6">
    <source>
        <dbReference type="PROSITE" id="PS51715"/>
    </source>
</evidence>
<keyword evidence="5" id="KW-0175">Coiled coil</keyword>
<evidence type="ECO:0000313" key="7">
    <source>
        <dbReference type="EMBL" id="KAF0307701.1"/>
    </source>
</evidence>
<comment type="similarity">
    <text evidence="4">Belongs to the TRAFAC class dynamin-like GTPase superfamily. GB1/RHD3 GTPase family.</text>
</comment>